<dbReference type="Gene3D" id="1.20.81.30">
    <property type="entry name" value="Type II secretion system (T2SS), domain F"/>
    <property type="match status" value="2"/>
</dbReference>
<dbReference type="PRINTS" id="PR00812">
    <property type="entry name" value="BCTERIALGSPF"/>
</dbReference>
<feature type="domain" description="Type II secretion system protein GspF" evidence="9">
    <location>
        <begin position="274"/>
        <end position="396"/>
    </location>
</feature>
<evidence type="ECO:0000256" key="3">
    <source>
        <dbReference type="ARBA" id="ARBA00022475"/>
    </source>
</evidence>
<sequence>MPNYVYRGRNGAGDLVQGTLDGATPNVAADTLLGMGITPIEIKPGRATGSKEAWNIVLFQEKVGHTDVLLFSRQLYTLLKAGVPIMRALTGLQESNQNPAMKKVLADVREGLDSGRDLATSLAHHPEVFSRFYLSMVRVGEMTGRLEEVFIRLFHHLDFERFMREQVKSALRYPAFVLAAMAVALFVINIFVIPAFAKTFKGLNAELPLMTRVLIGFSDFMVNSWPLLIAGIAAAGIAFAAWRKTPRGRYDWDRLKMRIPVAGKIIQKATLARFARAFALASRSGVPIIQGLTNVAETVDNAYIADKIEKMRDGVERGESILRTSIAANVFTPVVIQMIAVGEESGALDEMMQEVADMYQSEVEYELKTLSQQIEPILIVMLGAMVLILALGIFLPIWDLGSTMIKH</sequence>
<feature type="transmembrane region" description="Helical" evidence="8">
    <location>
        <begin position="173"/>
        <end position="197"/>
    </location>
</feature>
<keyword evidence="3" id="KW-1003">Cell membrane</keyword>
<feature type="transmembrane region" description="Helical" evidence="8">
    <location>
        <begin position="377"/>
        <end position="398"/>
    </location>
</feature>
<name>A0A126SXX3_9BACT</name>
<organism evidence="10">
    <name type="scientific">uncultured bacterium UPO42</name>
    <dbReference type="NCBI Taxonomy" id="1776967"/>
    <lineage>
        <taxon>Bacteria</taxon>
        <taxon>environmental samples</taxon>
    </lineage>
</organism>
<keyword evidence="6 8" id="KW-1133">Transmembrane helix</keyword>
<evidence type="ECO:0000256" key="5">
    <source>
        <dbReference type="ARBA" id="ARBA00022692"/>
    </source>
</evidence>
<dbReference type="FunFam" id="1.20.81.30:FF:000001">
    <property type="entry name" value="Type II secretion system protein F"/>
    <property type="match status" value="2"/>
</dbReference>
<comment type="subcellular location">
    <subcellularLocation>
        <location evidence="1">Cell inner membrane</location>
        <topology evidence="1">Multi-pass membrane protein</topology>
    </subcellularLocation>
</comment>
<accession>A0A126SXX3</accession>
<evidence type="ECO:0000256" key="1">
    <source>
        <dbReference type="ARBA" id="ARBA00004429"/>
    </source>
</evidence>
<evidence type="ECO:0000256" key="4">
    <source>
        <dbReference type="ARBA" id="ARBA00022519"/>
    </source>
</evidence>
<evidence type="ECO:0000256" key="8">
    <source>
        <dbReference type="SAM" id="Phobius"/>
    </source>
</evidence>
<dbReference type="InterPro" id="IPR003004">
    <property type="entry name" value="GspF/PilC"/>
</dbReference>
<keyword evidence="5 8" id="KW-0812">Transmembrane</keyword>
<protein>
    <submittedName>
        <fullName evidence="10">Type II secretion system protein</fullName>
    </submittedName>
</protein>
<feature type="domain" description="Type II secretion system protein GspF" evidence="9">
    <location>
        <begin position="71"/>
        <end position="194"/>
    </location>
</feature>
<evidence type="ECO:0000313" key="10">
    <source>
        <dbReference type="EMBL" id="AMK59149.1"/>
    </source>
</evidence>
<dbReference type="GO" id="GO:0005886">
    <property type="term" value="C:plasma membrane"/>
    <property type="evidence" value="ECO:0007669"/>
    <property type="project" value="UniProtKB-SubCell"/>
</dbReference>
<keyword evidence="7 8" id="KW-0472">Membrane</keyword>
<evidence type="ECO:0000256" key="7">
    <source>
        <dbReference type="ARBA" id="ARBA00023136"/>
    </source>
</evidence>
<dbReference type="PANTHER" id="PTHR30012">
    <property type="entry name" value="GENERAL SECRETION PATHWAY PROTEIN"/>
    <property type="match status" value="1"/>
</dbReference>
<evidence type="ECO:0000256" key="6">
    <source>
        <dbReference type="ARBA" id="ARBA00022989"/>
    </source>
</evidence>
<evidence type="ECO:0000259" key="9">
    <source>
        <dbReference type="Pfam" id="PF00482"/>
    </source>
</evidence>
<dbReference type="InterPro" id="IPR018076">
    <property type="entry name" value="T2SS_GspF_dom"/>
</dbReference>
<proteinExistence type="inferred from homology"/>
<feature type="transmembrane region" description="Helical" evidence="8">
    <location>
        <begin position="224"/>
        <end position="242"/>
    </location>
</feature>
<dbReference type="GO" id="GO:0015628">
    <property type="term" value="P:protein secretion by the type II secretion system"/>
    <property type="evidence" value="ECO:0007669"/>
    <property type="project" value="TreeGrafter"/>
</dbReference>
<keyword evidence="4" id="KW-0997">Cell inner membrane</keyword>
<dbReference type="AlphaFoldDB" id="A0A126SXX3"/>
<comment type="similarity">
    <text evidence="2">Belongs to the GSP F family.</text>
</comment>
<evidence type="ECO:0000256" key="2">
    <source>
        <dbReference type="ARBA" id="ARBA00005745"/>
    </source>
</evidence>
<dbReference type="Pfam" id="PF00482">
    <property type="entry name" value="T2SSF"/>
    <property type="match status" value="2"/>
</dbReference>
<dbReference type="InterPro" id="IPR042094">
    <property type="entry name" value="T2SS_GspF_sf"/>
</dbReference>
<dbReference type="EMBL" id="KU144970">
    <property type="protein sequence ID" value="AMK59149.1"/>
    <property type="molecule type" value="Genomic_DNA"/>
</dbReference>
<dbReference type="PANTHER" id="PTHR30012:SF4">
    <property type="entry name" value="MSHA BIOGENESIS PROTEIN MSHG"/>
    <property type="match status" value="1"/>
</dbReference>
<reference evidence="10" key="1">
    <citation type="journal article" date="2016" name="Appl. Environ. Microbiol.">
        <title>Functional Metagenomics of a Biostimulated Petroleum-Contaminated Soil Reveals an Extraordinary Diversity of Extradiol Dioxygenases.</title>
        <authorList>
            <person name="Terron-Gonzalez L."/>
            <person name="Martin-Cabello G."/>
            <person name="Ferrer M."/>
            <person name="Santero E."/>
        </authorList>
    </citation>
    <scope>NUCLEOTIDE SEQUENCE</scope>
</reference>